<accession>A0A1E4S6Z2</accession>
<dbReference type="RefSeq" id="XP_020072330.1">
    <property type="nucleotide sequence ID" value="XM_020217052.1"/>
</dbReference>
<proteinExistence type="predicted"/>
<protein>
    <submittedName>
        <fullName evidence="5">CPH2 protein</fullName>
    </submittedName>
</protein>
<evidence type="ECO:0000256" key="2">
    <source>
        <dbReference type="SAM" id="MobiDB-lite"/>
    </source>
</evidence>
<dbReference type="Gene3D" id="4.10.280.10">
    <property type="entry name" value="Helix-loop-helix DNA-binding domain"/>
    <property type="match status" value="1"/>
</dbReference>
<dbReference type="EMBL" id="KV453926">
    <property type="protein sequence ID" value="ODV75291.1"/>
    <property type="molecule type" value="Genomic_DNA"/>
</dbReference>
<dbReference type="InterPro" id="IPR011598">
    <property type="entry name" value="bHLH_dom"/>
</dbReference>
<dbReference type="Proteomes" id="UP000094389">
    <property type="component" value="Unassembled WGS sequence"/>
</dbReference>
<gene>
    <name evidence="5" type="primary">CPH2</name>
    <name evidence="5" type="ORF">BN1211_2804</name>
    <name evidence="6" type="ORF">CYBJADRAFT_182933</name>
</gene>
<dbReference type="Pfam" id="PF00010">
    <property type="entry name" value="HLH"/>
    <property type="match status" value="1"/>
</dbReference>
<dbReference type="EMBL" id="CDQK01000003">
    <property type="protein sequence ID" value="CEP22440.1"/>
    <property type="molecule type" value="Genomic_DNA"/>
</dbReference>
<evidence type="ECO:0000313" key="5">
    <source>
        <dbReference type="EMBL" id="CEP22440.1"/>
    </source>
</evidence>
<dbReference type="SUPFAM" id="SSF47459">
    <property type="entry name" value="HLH, helix-loop-helix DNA-binding domain"/>
    <property type="match status" value="1"/>
</dbReference>
<dbReference type="AlphaFoldDB" id="A0A0H5C346"/>
<keyword evidence="1" id="KW-0175">Coiled coil</keyword>
<feature type="region of interest" description="Disordered" evidence="2">
    <location>
        <begin position="22"/>
        <end position="44"/>
    </location>
</feature>
<reference evidence="5" key="1">
    <citation type="submission" date="2014-12" db="EMBL/GenBank/DDBJ databases">
        <authorList>
            <person name="Jaenicke S."/>
        </authorList>
    </citation>
    <scope>NUCLEOTIDE SEQUENCE [LARGE SCALE GENOMIC DNA]</scope>
    <source>
        <strain evidence="5">CBS1600</strain>
    </source>
</reference>
<feature type="compositionally biased region" description="Low complexity" evidence="2">
    <location>
        <begin position="26"/>
        <end position="44"/>
    </location>
</feature>
<dbReference type="STRING" id="983966.A0A0H5C346"/>
<dbReference type="OrthoDB" id="2133190at2759"/>
<evidence type="ECO:0000256" key="3">
    <source>
        <dbReference type="SAM" id="Phobius"/>
    </source>
</evidence>
<feature type="coiled-coil region" evidence="1">
    <location>
        <begin position="245"/>
        <end position="272"/>
    </location>
</feature>
<evidence type="ECO:0000313" key="6">
    <source>
        <dbReference type="EMBL" id="ODV75291.1"/>
    </source>
</evidence>
<accession>A0A0H5C346</accession>
<evidence type="ECO:0000259" key="4">
    <source>
        <dbReference type="PROSITE" id="PS50888"/>
    </source>
</evidence>
<dbReference type="PROSITE" id="PS50888">
    <property type="entry name" value="BHLH"/>
    <property type="match status" value="1"/>
</dbReference>
<reference evidence="7" key="2">
    <citation type="journal article" date="2015" name="J. Biotechnol.">
        <title>The structure of the Cyberlindnera jadinii genome and its relation to Candida utilis analyzed by the occurrence of single nucleotide polymorphisms.</title>
        <authorList>
            <person name="Rupp O."/>
            <person name="Brinkrolf K."/>
            <person name="Buerth C."/>
            <person name="Kunigo M."/>
            <person name="Schneider J."/>
            <person name="Jaenicke S."/>
            <person name="Goesmann A."/>
            <person name="Puehler A."/>
            <person name="Jaeger K.-E."/>
            <person name="Ernst J.F."/>
        </authorList>
    </citation>
    <scope>NUCLEOTIDE SEQUENCE [LARGE SCALE GENOMIC DNA]</scope>
    <source>
        <strain evidence="7">ATCC 18201 / CBS 1600 / BCRC 20928 / JCM 3617 / NBRC 0987 / NRRL Y-1542</strain>
    </source>
</reference>
<dbReference type="InterPro" id="IPR036638">
    <property type="entry name" value="HLH_DNA-bd_sf"/>
</dbReference>
<keyword evidence="3" id="KW-0812">Transmembrane</keyword>
<name>A0A0H5C346_CYBJN</name>
<evidence type="ECO:0000313" key="8">
    <source>
        <dbReference type="Proteomes" id="UP000094389"/>
    </source>
</evidence>
<dbReference type="InterPro" id="IPR052099">
    <property type="entry name" value="Regulatory_TF_Diverse"/>
</dbReference>
<dbReference type="GO" id="GO:0046983">
    <property type="term" value="F:protein dimerization activity"/>
    <property type="evidence" value="ECO:0007669"/>
    <property type="project" value="InterPro"/>
</dbReference>
<dbReference type="PANTHER" id="PTHR47336">
    <property type="entry name" value="TRANSCRIPTION FACTOR HMS1-RELATED"/>
    <property type="match status" value="1"/>
</dbReference>
<feature type="transmembrane region" description="Helical" evidence="3">
    <location>
        <begin position="347"/>
        <end position="365"/>
    </location>
</feature>
<organism evidence="5 7">
    <name type="scientific">Cyberlindnera jadinii (strain ATCC 18201 / CBS 1600 / BCRC 20928 / JCM 3617 / NBRC 0987 / NRRL Y-1542)</name>
    <name type="common">Torula yeast</name>
    <name type="synonym">Candida utilis</name>
    <dbReference type="NCBI Taxonomy" id="983966"/>
    <lineage>
        <taxon>Eukaryota</taxon>
        <taxon>Fungi</taxon>
        <taxon>Dikarya</taxon>
        <taxon>Ascomycota</taxon>
        <taxon>Saccharomycotina</taxon>
        <taxon>Saccharomycetes</taxon>
        <taxon>Phaffomycetales</taxon>
        <taxon>Phaffomycetaceae</taxon>
        <taxon>Cyberlindnera</taxon>
    </lineage>
</organism>
<dbReference type="PANTHER" id="PTHR47336:SF2">
    <property type="entry name" value="TRANSCRIPTION FACTOR HMS1-RELATED"/>
    <property type="match status" value="1"/>
</dbReference>
<dbReference type="SMART" id="SM00353">
    <property type="entry name" value="HLH"/>
    <property type="match status" value="1"/>
</dbReference>
<keyword evidence="3" id="KW-0472">Membrane</keyword>
<keyword evidence="8" id="KW-1185">Reference proteome</keyword>
<dbReference type="Proteomes" id="UP000038830">
    <property type="component" value="Unassembled WGS sequence"/>
</dbReference>
<sequence>MSTYAFEDYDAFLASFGAGRLGEHPQQQQQQQQSHSGSLSTVLTGTDDDDVLFNSMYADYQDQQPQAHTLLSPDYTTSASSSPNEFSQLPIDGSNFADFNFANGNFAVDGGANNVSHGKNSMASDFNIEANVKQEESMSSQSSSTGSPLDCHITANSNNTTSQSSRIKLADAVPRGGSISKRGAKKEKSSHNMIEKRYRTNINDKIKALRDSVPALRVLVDSGDDDFDDLEGLQPAKKLNKATILSKATEYIKHLESKNEVLKKQNDELKAKLYGYGQMTPGSSVSSVSTDGQDGMSLGNKVLLGGMACMVGAGLTDDFGAMDTKSLFALPVLGYDTTGLQLLSKPLMVLLKVSFVFTVLLYFVLPSFFQKKDRKQTAPFATIVDDVRGLKTRSILSTFSLTTDSNIDYVKSAIFRCLLLKVRYTKSNSMTLSAVNAYVSHLWAYLKDVKIEKSSKDYESVKTILSLDASETIDNKNLLSKISKYCLTNNVECENDFSVCYILSHMINEKTTNSFLRKFMVETLTTEKSIPEIEQELIPHIDEQNLELLTLFHPTEANILNYKTMLESASVSSLKSDDILVLISGITQNLIFEKKDYASARRWFTRVEALQHADYGLLGFTALYMTVLSIISTEETYLHDKNVILKIEEISAVLRIWLGNSNGSVLNFKKRSQLIDFFVKMSLRINGLDGDSDDSMTLVSF</sequence>
<evidence type="ECO:0000313" key="7">
    <source>
        <dbReference type="Proteomes" id="UP000038830"/>
    </source>
</evidence>
<reference evidence="6 8" key="3">
    <citation type="journal article" date="2016" name="Proc. Natl. Acad. Sci. U.S.A.">
        <title>Comparative genomics of biotechnologically important yeasts.</title>
        <authorList>
            <person name="Riley R."/>
            <person name="Haridas S."/>
            <person name="Wolfe K.H."/>
            <person name="Lopes M.R."/>
            <person name="Hittinger C.T."/>
            <person name="Goeker M."/>
            <person name="Salamov A.A."/>
            <person name="Wisecaver J.H."/>
            <person name="Long T.M."/>
            <person name="Calvey C.H."/>
            <person name="Aerts A.L."/>
            <person name="Barry K.W."/>
            <person name="Choi C."/>
            <person name="Clum A."/>
            <person name="Coughlan A.Y."/>
            <person name="Deshpande S."/>
            <person name="Douglass A.P."/>
            <person name="Hanson S.J."/>
            <person name="Klenk H.-P."/>
            <person name="LaButti K.M."/>
            <person name="Lapidus A."/>
            <person name="Lindquist E.A."/>
            <person name="Lipzen A.M."/>
            <person name="Meier-Kolthoff J.P."/>
            <person name="Ohm R.A."/>
            <person name="Otillar R.P."/>
            <person name="Pangilinan J.L."/>
            <person name="Peng Y."/>
            <person name="Rokas A."/>
            <person name="Rosa C.A."/>
            <person name="Scheuner C."/>
            <person name="Sibirny A.A."/>
            <person name="Slot J.C."/>
            <person name="Stielow J.B."/>
            <person name="Sun H."/>
            <person name="Kurtzman C.P."/>
            <person name="Blackwell M."/>
            <person name="Grigoriev I.V."/>
            <person name="Jeffries T.W."/>
        </authorList>
    </citation>
    <scope>NUCLEOTIDE SEQUENCE [LARGE SCALE GENOMIC DNA]</scope>
    <source>
        <strain evidence="8">ATCC 18201 / CBS 1600 / BCRC 20928 / JCM 3617 / NBRC 0987 / NRRL Y-1542</strain>
        <strain evidence="6">NRRL Y-1542</strain>
    </source>
</reference>
<dbReference type="GeneID" id="30991448"/>
<dbReference type="OMA" id="IEWEMIT"/>
<feature type="domain" description="BHLH" evidence="4">
    <location>
        <begin position="186"/>
        <end position="255"/>
    </location>
</feature>
<evidence type="ECO:0000256" key="1">
    <source>
        <dbReference type="SAM" id="Coils"/>
    </source>
</evidence>
<keyword evidence="3" id="KW-1133">Transmembrane helix</keyword>